<feature type="compositionally biased region" description="Low complexity" evidence="4">
    <location>
        <begin position="936"/>
        <end position="949"/>
    </location>
</feature>
<feature type="compositionally biased region" description="Polar residues" evidence="4">
    <location>
        <begin position="1542"/>
        <end position="1572"/>
    </location>
</feature>
<reference evidence="6 7" key="1">
    <citation type="journal article" date="2018" name="MBio">
        <title>Comparative Genomics Reveals the Core Gene Toolbox for the Fungus-Insect Symbiosis.</title>
        <authorList>
            <person name="Wang Y."/>
            <person name="Stata M."/>
            <person name="Wang W."/>
            <person name="Stajich J.E."/>
            <person name="White M.M."/>
            <person name="Moncalvo J.M."/>
        </authorList>
    </citation>
    <scope>NUCLEOTIDE SEQUENCE [LARGE SCALE GENOMIC DNA]</scope>
    <source>
        <strain evidence="6 7">SC-DP-2</strain>
    </source>
</reference>
<dbReference type="InterPro" id="IPR003163">
    <property type="entry name" value="Tscrpt_reg_HTH_APSES-type"/>
</dbReference>
<feature type="region of interest" description="Disordered" evidence="4">
    <location>
        <begin position="992"/>
        <end position="1016"/>
    </location>
</feature>
<accession>A0A2T9ZJN5</accession>
<feature type="region of interest" description="Disordered" evidence="4">
    <location>
        <begin position="227"/>
        <end position="254"/>
    </location>
</feature>
<dbReference type="Gene3D" id="1.25.40.20">
    <property type="entry name" value="Ankyrin repeat-containing domain"/>
    <property type="match status" value="1"/>
</dbReference>
<dbReference type="OrthoDB" id="6718656at2759"/>
<feature type="region of interest" description="Disordered" evidence="4">
    <location>
        <begin position="1240"/>
        <end position="1260"/>
    </location>
</feature>
<dbReference type="GO" id="GO:0001228">
    <property type="term" value="F:DNA-binding transcription activator activity, RNA polymerase II-specific"/>
    <property type="evidence" value="ECO:0007669"/>
    <property type="project" value="UniProtKB-ARBA"/>
</dbReference>
<feature type="region of interest" description="Disordered" evidence="4">
    <location>
        <begin position="111"/>
        <end position="202"/>
    </location>
</feature>
<evidence type="ECO:0000256" key="1">
    <source>
        <dbReference type="ARBA" id="ARBA00022737"/>
    </source>
</evidence>
<feature type="repeat" description="ANK" evidence="3">
    <location>
        <begin position="613"/>
        <end position="645"/>
    </location>
</feature>
<dbReference type="SMART" id="SM01252">
    <property type="entry name" value="KilA-N"/>
    <property type="match status" value="1"/>
</dbReference>
<dbReference type="Pfam" id="PF04383">
    <property type="entry name" value="KilA-N"/>
    <property type="match status" value="1"/>
</dbReference>
<feature type="compositionally biased region" description="Polar residues" evidence="4">
    <location>
        <begin position="1125"/>
        <end position="1134"/>
    </location>
</feature>
<dbReference type="PANTHER" id="PTHR43828:SF3">
    <property type="entry name" value="CHROMO DOMAIN-CONTAINING PROTEIN"/>
    <property type="match status" value="1"/>
</dbReference>
<dbReference type="EMBL" id="MBFS01000082">
    <property type="protein sequence ID" value="PVV04760.1"/>
    <property type="molecule type" value="Genomic_DNA"/>
</dbReference>
<feature type="region of interest" description="Disordered" evidence="4">
    <location>
        <begin position="763"/>
        <end position="787"/>
    </location>
</feature>
<feature type="domain" description="HTH APSES-type" evidence="5">
    <location>
        <begin position="9"/>
        <end position="115"/>
    </location>
</feature>
<keyword evidence="7" id="KW-1185">Reference proteome</keyword>
<dbReference type="Gene3D" id="3.10.260.10">
    <property type="entry name" value="Transcription regulator HTH, APSES-type DNA-binding domain"/>
    <property type="match status" value="1"/>
</dbReference>
<feature type="compositionally biased region" description="Polar residues" evidence="4">
    <location>
        <begin position="237"/>
        <end position="248"/>
    </location>
</feature>
<feature type="compositionally biased region" description="Low complexity" evidence="4">
    <location>
        <begin position="774"/>
        <end position="787"/>
    </location>
</feature>
<evidence type="ECO:0000256" key="4">
    <source>
        <dbReference type="SAM" id="MobiDB-lite"/>
    </source>
</evidence>
<dbReference type="Proteomes" id="UP000245609">
    <property type="component" value="Unassembled WGS sequence"/>
</dbReference>
<dbReference type="Pfam" id="PF00023">
    <property type="entry name" value="Ank"/>
    <property type="match status" value="1"/>
</dbReference>
<dbReference type="PROSITE" id="PS51299">
    <property type="entry name" value="HTH_APSES"/>
    <property type="match status" value="1"/>
</dbReference>
<feature type="region of interest" description="Disordered" evidence="4">
    <location>
        <begin position="1110"/>
        <end position="1176"/>
    </location>
</feature>
<evidence type="ECO:0000313" key="6">
    <source>
        <dbReference type="EMBL" id="PVV04760.1"/>
    </source>
</evidence>
<feature type="compositionally biased region" description="Low complexity" evidence="4">
    <location>
        <begin position="362"/>
        <end position="382"/>
    </location>
</feature>
<dbReference type="SUPFAM" id="SSF54616">
    <property type="entry name" value="DNA-binding domain of Mlu1-box binding protein MBP1"/>
    <property type="match status" value="1"/>
</dbReference>
<feature type="region of interest" description="Disordered" evidence="4">
    <location>
        <begin position="275"/>
        <end position="427"/>
    </location>
</feature>
<dbReference type="PROSITE" id="PS50088">
    <property type="entry name" value="ANK_REPEAT"/>
    <property type="match status" value="1"/>
</dbReference>
<feature type="compositionally biased region" description="Polar residues" evidence="4">
    <location>
        <begin position="1240"/>
        <end position="1253"/>
    </location>
</feature>
<proteinExistence type="predicted"/>
<dbReference type="InterPro" id="IPR018004">
    <property type="entry name" value="KilA/APSES_HTH"/>
</dbReference>
<feature type="region of interest" description="Disordered" evidence="4">
    <location>
        <begin position="1521"/>
        <end position="1574"/>
    </location>
</feature>
<feature type="compositionally biased region" description="Low complexity" evidence="4">
    <location>
        <begin position="139"/>
        <end position="153"/>
    </location>
</feature>
<gene>
    <name evidence="6" type="ORF">BB560_000726</name>
</gene>
<dbReference type="SUPFAM" id="SSF48403">
    <property type="entry name" value="Ankyrin repeat"/>
    <property type="match status" value="1"/>
</dbReference>
<keyword evidence="1" id="KW-0677">Repeat</keyword>
<evidence type="ECO:0000256" key="3">
    <source>
        <dbReference type="PROSITE-ProRule" id="PRU00023"/>
    </source>
</evidence>
<evidence type="ECO:0000256" key="2">
    <source>
        <dbReference type="ARBA" id="ARBA00023043"/>
    </source>
</evidence>
<keyword evidence="2 3" id="KW-0040">ANK repeat</keyword>
<feature type="compositionally biased region" description="Polar residues" evidence="4">
    <location>
        <begin position="1411"/>
        <end position="1422"/>
    </location>
</feature>
<comment type="caution">
    <text evidence="6">The sequence shown here is derived from an EMBL/GenBank/DDBJ whole genome shotgun (WGS) entry which is preliminary data.</text>
</comment>
<sequence>MSEALVGNIWSASYAGVDVYQTTYNGIAVMRRLKDSYVNATQILKCAQYDKLHRTRFLEKEVHTGVHEKIQGGYGKYQGTWVPLSKAIELSKQLDVYLSIKVLFNYDIQNSPKPPPASHSYETSDKRKRRTKTEKPKKPLSSSRSSKTTNQKKISPLNITPTPLPRDILSRQYSANSHFPSDHSSLGYPIQTHTAAGPPNPNYYPPHYYNSYSQYDAKSSSYYREPQYNFHHPYNQPPNTLVPGNSSHGFAPQAPNSDKVFLKYPPIGYFGSGNSIVSPEKSQTHSQSSEQKRGVIRNEPKYDNQVLPHYHPSHPPSHTLDSEETAEGFSVSEKQNKRHKKSDIFITPKHADKRKTVRLKSSYDNHISGNSSSSSLLFSPLHHGGKDDQNAEINKKNLPTTTLETDKPEFTPSATKQSKSKTLDRASDNHQGFPALLAAAEIHLASEERIKAEPAKLKSKTKAISKSFNFGNPEFKGNVFSPGSLQKIKTPLIDKVKLLSQKDSSANADSSVVSTPQKIQKASVSFYSFDSNGPDFKRLYEKYSNSTNSINTAAMNFVNLRNFLIGFSLESIKIADQKNLVLDCGFQPLLPLNLELFVLNDVTYLPSKSLGSGGLTAIHYAARSAHLQTVKLLQSRNLHTSLSKDGRTPLMLSVSSFLCWKYSERNVFPKLLDIFNSTISKRDKNGQTVVHYIAKGANLDYQIIQSYIDHIKKHSELKAPNNLNNKLLKKSYSLAINQKGINPGFLRSSSIIKPSDLNISIEPLASSNQEPDSSRVTSTGSSEKSSTSCVETTAAKFQNKNKTDQLASPSGVELNAFPEVLPSIESYTLENFQERASYYYASCIINHLAETNCSEIIEWKDYSGKRAADIALEKGFKSIHHLLATFKSPEIAKLGDNETQSSFRNFCFVSKTEMNSKTDFFANSEQPGGLPRESNDSISSNTSSNNSQNISLEFADSDLNRKNGIKKGFEAQPDGSLCSLCEAQGASSCSHNSCSSEEVSLDSGSPKFSSNSHEEAIDFDSEPETVMLESSTEESEPELEFDKTQTTSVSREHLIDNELDYYEKNTDQDNTSRNSFVDKLTGISKASFYNDEFENTPLAVRFKLNPKSKEKNIDSDERVKRGSKKSNISYNTNSDEIETKTPTKRGNKKPREVSAPFEHSQTPSLASKHSESVDRTVVRRDTHIDFTPSKFSDIPRKYRFSSESDEKVTTDSQFSSKLYNLDNVPPSKLDSEYLPNFSTSTISTQQPDATLNHPNRHISRDFTPSYSPTILLAKKSKKQHDIQRFGDTKEAPNYKPLLSRNSGLNINTEQISYEISDHMKSLDRYSDEKYQKVLSTDLYEKINKKVSMECSSQISSIYNEHFDTMQSLNKDIEYTCYLLSKFNRDREILTQKLEYLDSKLLHLFESHCQPSLERSSPNTLTNKPLEASADQGLTDGSDSSHLAFSSVIESGSSSELIGVLIEKIRSRASLSKKKLKSSILSSIINSSFALSSKGQDTSSELINSISKQSDLVSVDSMSYSKSNEKIDPSQSSKYDFHDGGNKSISASNSSDQTDFPDNSSAQSPKAKSFSDSSEIEKLSSCINNLYTFISELVDTV</sequence>
<dbReference type="InterPro" id="IPR002110">
    <property type="entry name" value="Ankyrin_rpt"/>
</dbReference>
<dbReference type="GO" id="GO:0030907">
    <property type="term" value="C:MBF transcription complex"/>
    <property type="evidence" value="ECO:0007669"/>
    <property type="project" value="TreeGrafter"/>
</dbReference>
<feature type="compositionally biased region" description="Basic and acidic residues" evidence="4">
    <location>
        <begin position="1110"/>
        <end position="1120"/>
    </location>
</feature>
<feature type="region of interest" description="Disordered" evidence="4">
    <location>
        <begin position="1411"/>
        <end position="1436"/>
    </location>
</feature>
<feature type="region of interest" description="Disordered" evidence="4">
    <location>
        <begin position="919"/>
        <end position="949"/>
    </location>
</feature>
<feature type="compositionally biased region" description="Polar residues" evidence="4">
    <location>
        <begin position="171"/>
        <end position="184"/>
    </location>
</feature>
<dbReference type="GO" id="GO:0003677">
    <property type="term" value="F:DNA binding"/>
    <property type="evidence" value="ECO:0007669"/>
    <property type="project" value="InterPro"/>
</dbReference>
<dbReference type="InterPro" id="IPR036770">
    <property type="entry name" value="Ankyrin_rpt-contain_sf"/>
</dbReference>
<name>A0A2T9ZJN5_9FUNG</name>
<feature type="compositionally biased region" description="Polar residues" evidence="4">
    <location>
        <begin position="275"/>
        <end position="289"/>
    </location>
</feature>
<feature type="compositionally biased region" description="Polar residues" evidence="4">
    <location>
        <begin position="1002"/>
        <end position="1011"/>
    </location>
</feature>
<feature type="region of interest" description="Disordered" evidence="4">
    <location>
        <begin position="1028"/>
        <end position="1049"/>
    </location>
</feature>
<dbReference type="InterPro" id="IPR036887">
    <property type="entry name" value="HTH_APSES_sf"/>
</dbReference>
<feature type="compositionally biased region" description="Basic and acidic residues" evidence="4">
    <location>
        <begin position="384"/>
        <end position="395"/>
    </location>
</feature>
<protein>
    <recommendedName>
        <fullName evidence="5">HTH APSES-type domain-containing protein</fullName>
    </recommendedName>
</protein>
<dbReference type="InterPro" id="IPR051642">
    <property type="entry name" value="SWI6-like"/>
</dbReference>
<feature type="compositionally biased region" description="Basic and acidic residues" evidence="4">
    <location>
        <begin position="290"/>
        <end position="302"/>
    </location>
</feature>
<dbReference type="GO" id="GO:0033309">
    <property type="term" value="C:SBF transcription complex"/>
    <property type="evidence" value="ECO:0007669"/>
    <property type="project" value="TreeGrafter"/>
</dbReference>
<organism evidence="6 7">
    <name type="scientific">Smittium megazygosporum</name>
    <dbReference type="NCBI Taxonomy" id="133381"/>
    <lineage>
        <taxon>Eukaryota</taxon>
        <taxon>Fungi</taxon>
        <taxon>Fungi incertae sedis</taxon>
        <taxon>Zoopagomycota</taxon>
        <taxon>Kickxellomycotina</taxon>
        <taxon>Harpellomycetes</taxon>
        <taxon>Harpellales</taxon>
        <taxon>Legeriomycetaceae</taxon>
        <taxon>Smittium</taxon>
    </lineage>
</organism>
<dbReference type="PANTHER" id="PTHR43828">
    <property type="entry name" value="ASPARAGINASE"/>
    <property type="match status" value="1"/>
</dbReference>
<evidence type="ECO:0000313" key="7">
    <source>
        <dbReference type="Proteomes" id="UP000245609"/>
    </source>
</evidence>
<evidence type="ECO:0000259" key="5">
    <source>
        <dbReference type="PROSITE" id="PS51299"/>
    </source>
</evidence>